<gene>
    <name evidence="2" type="ORF">P153DRAFT_369114</name>
</gene>
<dbReference type="GeneID" id="54409117"/>
<dbReference type="InterPro" id="IPR021765">
    <property type="entry name" value="UstYa-like"/>
</dbReference>
<dbReference type="Pfam" id="PF11807">
    <property type="entry name" value="UstYa"/>
    <property type="match status" value="1"/>
</dbReference>
<dbReference type="GO" id="GO:0043386">
    <property type="term" value="P:mycotoxin biosynthetic process"/>
    <property type="evidence" value="ECO:0007669"/>
    <property type="project" value="InterPro"/>
</dbReference>
<accession>A0A6A6A5F6</accession>
<dbReference type="RefSeq" id="XP_033520787.1">
    <property type="nucleotide sequence ID" value="XM_033668685.1"/>
</dbReference>
<protein>
    <submittedName>
        <fullName evidence="2">Uncharacterized protein</fullName>
    </submittedName>
</protein>
<reference evidence="2" key="1">
    <citation type="journal article" date="2020" name="Stud. Mycol.">
        <title>101 Dothideomycetes genomes: a test case for predicting lifestyles and emergence of pathogens.</title>
        <authorList>
            <person name="Haridas S."/>
            <person name="Albert R."/>
            <person name="Binder M."/>
            <person name="Bloem J."/>
            <person name="Labutti K."/>
            <person name="Salamov A."/>
            <person name="Andreopoulos B."/>
            <person name="Baker S."/>
            <person name="Barry K."/>
            <person name="Bills G."/>
            <person name="Bluhm B."/>
            <person name="Cannon C."/>
            <person name="Castanera R."/>
            <person name="Culley D."/>
            <person name="Daum C."/>
            <person name="Ezra D."/>
            <person name="Gonzalez J."/>
            <person name="Henrissat B."/>
            <person name="Kuo A."/>
            <person name="Liang C."/>
            <person name="Lipzen A."/>
            <person name="Lutzoni F."/>
            <person name="Magnuson J."/>
            <person name="Mondo S."/>
            <person name="Nolan M."/>
            <person name="Ohm R."/>
            <person name="Pangilinan J."/>
            <person name="Park H.-J."/>
            <person name="Ramirez L."/>
            <person name="Alfaro M."/>
            <person name="Sun H."/>
            <person name="Tritt A."/>
            <person name="Yoshinaga Y."/>
            <person name="Zwiers L.-H."/>
            <person name="Turgeon B."/>
            <person name="Goodwin S."/>
            <person name="Spatafora J."/>
            <person name="Crous P."/>
            <person name="Grigoriev I."/>
        </authorList>
    </citation>
    <scope>NUCLEOTIDE SEQUENCE</scope>
    <source>
        <strain evidence="2">CBS 119687</strain>
    </source>
</reference>
<keyword evidence="3" id="KW-1185">Reference proteome</keyword>
<evidence type="ECO:0000313" key="2">
    <source>
        <dbReference type="EMBL" id="KAF2126395.1"/>
    </source>
</evidence>
<comment type="similarity">
    <text evidence="1">Belongs to the ustYa family.</text>
</comment>
<sequence>MQSQSLLETPSTLGALWCGLRPRWLRHPPLSRDPTSKPLLTSSIRFFLSQPTSTKTRRQSSIPILASGYLHGEMYPKIKYGRVPNDLSDDSDEPTPRFLRAPGKRPACTYTLVFVLICSLVTSNALTWFCTAKLWRSNDVQRATDAGEMVHVEDGLGLPTSRSTYAGLVDDTTALLESHTPYTDHNDTLRDQMWLDMDLDAGMVALDDADTARWGLPEGQRFPWDDSKSIYLLQAHHSLHCARSIYISLMEYRKGLRQSRRHSHIIHCLDTLRSDTLCYADDTPRRTSGDIHHEGETGYGQYRKCRNFDKLDNWAKQHTACFRYDHEAEGNAYPEIQRFVWCPEGSPYRKEVDKYFVVDYDTPRGNGII</sequence>
<dbReference type="PANTHER" id="PTHR33365:SF6">
    <property type="entry name" value="OXIDASE USTYA"/>
    <property type="match status" value="1"/>
</dbReference>
<evidence type="ECO:0000256" key="1">
    <source>
        <dbReference type="ARBA" id="ARBA00035112"/>
    </source>
</evidence>
<dbReference type="OrthoDB" id="3687641at2759"/>
<name>A0A6A6A5F6_9PLEO</name>
<dbReference type="PANTHER" id="PTHR33365">
    <property type="entry name" value="YALI0B05434P"/>
    <property type="match status" value="1"/>
</dbReference>
<dbReference type="EMBL" id="ML977513">
    <property type="protein sequence ID" value="KAF2126395.1"/>
    <property type="molecule type" value="Genomic_DNA"/>
</dbReference>
<dbReference type="Proteomes" id="UP000799771">
    <property type="component" value="Unassembled WGS sequence"/>
</dbReference>
<proteinExistence type="inferred from homology"/>
<dbReference type="AlphaFoldDB" id="A0A6A6A5F6"/>
<evidence type="ECO:0000313" key="3">
    <source>
        <dbReference type="Proteomes" id="UP000799771"/>
    </source>
</evidence>
<organism evidence="2 3">
    <name type="scientific">Dothidotthia symphoricarpi CBS 119687</name>
    <dbReference type="NCBI Taxonomy" id="1392245"/>
    <lineage>
        <taxon>Eukaryota</taxon>
        <taxon>Fungi</taxon>
        <taxon>Dikarya</taxon>
        <taxon>Ascomycota</taxon>
        <taxon>Pezizomycotina</taxon>
        <taxon>Dothideomycetes</taxon>
        <taxon>Pleosporomycetidae</taxon>
        <taxon>Pleosporales</taxon>
        <taxon>Dothidotthiaceae</taxon>
        <taxon>Dothidotthia</taxon>
    </lineage>
</organism>